<dbReference type="AlphaFoldDB" id="A0A286UKQ2"/>
<evidence type="ECO:0000256" key="5">
    <source>
        <dbReference type="RuleBase" id="RU365044"/>
    </source>
</evidence>
<evidence type="ECO:0000259" key="7">
    <source>
        <dbReference type="PROSITE" id="PS51790"/>
    </source>
</evidence>
<comment type="catalytic activity">
    <reaction evidence="5">
        <text>L-methionyl-[protein] + [thioredoxin]-disulfide + H2O = L-methionyl-(R)-S-oxide-[protein] + [thioredoxin]-dithiol</text>
        <dbReference type="Rhea" id="RHEA:24164"/>
        <dbReference type="Rhea" id="RHEA-COMP:10698"/>
        <dbReference type="Rhea" id="RHEA-COMP:10700"/>
        <dbReference type="Rhea" id="RHEA-COMP:12313"/>
        <dbReference type="Rhea" id="RHEA-COMP:12314"/>
        <dbReference type="ChEBI" id="CHEBI:15377"/>
        <dbReference type="ChEBI" id="CHEBI:16044"/>
        <dbReference type="ChEBI" id="CHEBI:29950"/>
        <dbReference type="ChEBI" id="CHEBI:45764"/>
        <dbReference type="ChEBI" id="CHEBI:50058"/>
        <dbReference type="EC" id="1.8.4.12"/>
    </reaction>
</comment>
<dbReference type="Proteomes" id="UP000217199">
    <property type="component" value="Unassembled WGS sequence"/>
</dbReference>
<dbReference type="STRING" id="2282107.A0A286UKQ2"/>
<keyword evidence="2 5" id="KW-0479">Metal-binding</keyword>
<evidence type="ECO:0000313" key="8">
    <source>
        <dbReference type="EMBL" id="PAV20138.1"/>
    </source>
</evidence>
<name>A0A286UKQ2_9AGAM</name>
<dbReference type="InterPro" id="IPR002579">
    <property type="entry name" value="Met_Sox_Rdtase_MsrB_dom"/>
</dbReference>
<dbReference type="NCBIfam" id="TIGR00357">
    <property type="entry name" value="peptide-methionine (R)-S-oxide reductase MsrB"/>
    <property type="match status" value="1"/>
</dbReference>
<evidence type="ECO:0000256" key="1">
    <source>
        <dbReference type="ARBA" id="ARBA00007174"/>
    </source>
</evidence>
<organism evidence="8 9">
    <name type="scientific">Pyrrhoderma noxium</name>
    <dbReference type="NCBI Taxonomy" id="2282107"/>
    <lineage>
        <taxon>Eukaryota</taxon>
        <taxon>Fungi</taxon>
        <taxon>Dikarya</taxon>
        <taxon>Basidiomycota</taxon>
        <taxon>Agaricomycotina</taxon>
        <taxon>Agaricomycetes</taxon>
        <taxon>Hymenochaetales</taxon>
        <taxon>Hymenochaetaceae</taxon>
        <taxon>Pyrrhoderma</taxon>
    </lineage>
</organism>
<feature type="region of interest" description="Disordered" evidence="6">
    <location>
        <begin position="39"/>
        <end position="62"/>
    </location>
</feature>
<protein>
    <recommendedName>
        <fullName evidence="5">Peptide-methionine (R)-S-oxide reductase</fullName>
        <ecNumber evidence="5">1.8.4.12</ecNumber>
    </recommendedName>
</protein>
<accession>A0A286UKQ2</accession>
<dbReference type="GO" id="GO:0006979">
    <property type="term" value="P:response to oxidative stress"/>
    <property type="evidence" value="ECO:0007669"/>
    <property type="project" value="InterPro"/>
</dbReference>
<dbReference type="EC" id="1.8.4.12" evidence="5"/>
<proteinExistence type="inferred from homology"/>
<evidence type="ECO:0000256" key="4">
    <source>
        <dbReference type="ARBA" id="ARBA00023002"/>
    </source>
</evidence>
<keyword evidence="9" id="KW-1185">Reference proteome</keyword>
<dbReference type="PANTHER" id="PTHR46081:SF8">
    <property type="entry name" value="PEPTIDE METHIONINE SULFOXIDE REDUCTASE 2"/>
    <property type="match status" value="1"/>
</dbReference>
<dbReference type="InterPro" id="IPR028427">
    <property type="entry name" value="Met_Sox_Rdtase_MsrB"/>
</dbReference>
<dbReference type="PROSITE" id="PS51790">
    <property type="entry name" value="MSRB"/>
    <property type="match status" value="1"/>
</dbReference>
<dbReference type="PANTHER" id="PTHR46081">
    <property type="entry name" value="PEPTIDE METHIONINE SULFOXIDE REDUCTASE 2"/>
    <property type="match status" value="1"/>
</dbReference>
<reference evidence="8 9" key="1">
    <citation type="journal article" date="2017" name="Mol. Ecol.">
        <title>Comparative and population genomic landscape of Phellinus noxius: A hypervariable fungus causing root rot in trees.</title>
        <authorList>
            <person name="Chung C.L."/>
            <person name="Lee T.J."/>
            <person name="Akiba M."/>
            <person name="Lee H.H."/>
            <person name="Kuo T.H."/>
            <person name="Liu D."/>
            <person name="Ke H.M."/>
            <person name="Yokoi T."/>
            <person name="Roa M.B."/>
            <person name="Lu M.J."/>
            <person name="Chang Y.Y."/>
            <person name="Ann P.J."/>
            <person name="Tsai J.N."/>
            <person name="Chen C.Y."/>
            <person name="Tzean S.S."/>
            <person name="Ota Y."/>
            <person name="Hattori T."/>
            <person name="Sahashi N."/>
            <person name="Liou R.F."/>
            <person name="Kikuchi T."/>
            <person name="Tsai I.J."/>
        </authorList>
    </citation>
    <scope>NUCLEOTIDE SEQUENCE [LARGE SCALE GENOMIC DNA]</scope>
    <source>
        <strain evidence="8 9">FFPRI411160</strain>
    </source>
</reference>
<dbReference type="InParanoid" id="A0A286UKQ2"/>
<feature type="domain" description="MsrB" evidence="7">
    <location>
        <begin position="60"/>
        <end position="183"/>
    </location>
</feature>
<sequence>MLRRVIFPTAQTRLISTPFPATINTPLKHSSVSTPISFSRAMSDSKTPKSWEPNSQDKPDSEWRAILSPLQFRILREKGTEPAGKGRFDKKYDAGVYTCGACDAPLYVSRTKFNSGCGWPAFYEAIPGAVNRHEDKTLGMLRTEITCAACGGHLGHVFKGEGFDTPTDERHCVNSISLTFKGANGSTEEGYN</sequence>
<dbReference type="EMBL" id="NBII01000004">
    <property type="protein sequence ID" value="PAV20138.1"/>
    <property type="molecule type" value="Genomic_DNA"/>
</dbReference>
<keyword evidence="3 5" id="KW-0862">Zinc</keyword>
<keyword evidence="4 5" id="KW-0560">Oxidoreductase</keyword>
<dbReference type="GO" id="GO:0030091">
    <property type="term" value="P:protein repair"/>
    <property type="evidence" value="ECO:0007669"/>
    <property type="project" value="InterPro"/>
</dbReference>
<dbReference type="OrthoDB" id="44061at2759"/>
<gene>
    <name evidence="8" type="ORF">PNOK_0507200</name>
</gene>
<evidence type="ECO:0000256" key="3">
    <source>
        <dbReference type="ARBA" id="ARBA00022833"/>
    </source>
</evidence>
<dbReference type="Gene3D" id="2.170.150.20">
    <property type="entry name" value="Peptide methionine sulfoxide reductase"/>
    <property type="match status" value="1"/>
</dbReference>
<comment type="similarity">
    <text evidence="1 5">Belongs to the MsrB Met sulfoxide reductase family.</text>
</comment>
<dbReference type="Pfam" id="PF01641">
    <property type="entry name" value="SelR"/>
    <property type="match status" value="1"/>
</dbReference>
<evidence type="ECO:0000256" key="2">
    <source>
        <dbReference type="ARBA" id="ARBA00022723"/>
    </source>
</evidence>
<dbReference type="FunCoup" id="A0A286UKQ2">
    <property type="interactions" value="60"/>
</dbReference>
<dbReference type="GO" id="GO:0033743">
    <property type="term" value="F:peptide-methionine (R)-S-oxide reductase activity"/>
    <property type="evidence" value="ECO:0007669"/>
    <property type="project" value="UniProtKB-EC"/>
</dbReference>
<comment type="caution">
    <text evidence="8">The sequence shown here is derived from an EMBL/GenBank/DDBJ whole genome shotgun (WGS) entry which is preliminary data.</text>
</comment>
<dbReference type="InterPro" id="IPR011057">
    <property type="entry name" value="Mss4-like_sf"/>
</dbReference>
<dbReference type="SUPFAM" id="SSF51316">
    <property type="entry name" value="Mss4-like"/>
    <property type="match status" value="1"/>
</dbReference>
<dbReference type="GO" id="GO:0046872">
    <property type="term" value="F:metal ion binding"/>
    <property type="evidence" value="ECO:0007669"/>
    <property type="project" value="UniProtKB-KW"/>
</dbReference>
<comment type="cofactor">
    <cofactor evidence="5">
        <name>Zn(2+)</name>
        <dbReference type="ChEBI" id="CHEBI:29105"/>
    </cofactor>
    <text evidence="5">Binds 1 zinc ion per subunit.</text>
</comment>
<evidence type="ECO:0000313" key="9">
    <source>
        <dbReference type="Proteomes" id="UP000217199"/>
    </source>
</evidence>
<evidence type="ECO:0000256" key="6">
    <source>
        <dbReference type="SAM" id="MobiDB-lite"/>
    </source>
</evidence>